<comment type="caution">
    <text evidence="2">The sequence shown here is derived from an EMBL/GenBank/DDBJ whole genome shotgun (WGS) entry which is preliminary data.</text>
</comment>
<dbReference type="Proteomes" id="UP000534186">
    <property type="component" value="Unassembled WGS sequence"/>
</dbReference>
<accession>A0A7Y9NMX4</accession>
<sequence>MYFSLHRDFFIRRNSFLRRDFFPGRAGLRSIFLLVAAVFAGTLPLMAQTDVLTWHNDVARTGQNLRESLLTPAVVNSASFGLLANVVVDGKVDAQPLYASAVAVAGQGTHNILYVATEHDSLYAIDGDTGKIYWRKSMLGAGETTSDDRSCSQVVPEIGITATPVIDRGVGGHGTIFVVAMSKDSSGNYYHRVHSLDMSSGAEQKGSPVTVSATYPGVGRASSGGKVVFDPKQYKDRPALLVLSGTLYTTWGSHCDAEPYAGWIISYNERTLAQTAVFNFAPNGSEAAPWNAGAGPAADTLGNVYISLGNGTFDTTLNSAGMPGKGDYGNSMLKLHASTLTPLDYWTMYNTGSESGQDVDLGSGGLMLLPDQKDATGKVRHLAVAAGKDGNLYVADRDNMGHYDATNDGTIYQQLTGALAGGVWSSPAYFNERVYYGPQGHNLMSFPIAAARLGSTVQTTATGFPYPGTTPSISAYGTANAIVWAVDNRNPALLHAYDAGNLSTEFYNTSQAAAGRDHFGAGNKFITPTVVNGKVYVATTNSVGIFGLIRKTPALVADGDYTLVNSNSGLALEDPSGSKVAGTAMCQAVIDVGSDQKWFLSYDGQGYYRMQNVSSAMFLTDPGSSSSSGISLEQELPASDASQLWSLTAASGGGYVITNKATGLVFDVINGTKTVGPYVDLETAGGVSNQTWLLK</sequence>
<gene>
    <name evidence="2" type="ORF">HDF12_002714</name>
</gene>
<name>A0A7Y9NMX4_9BACT</name>
<dbReference type="PROSITE" id="PS50231">
    <property type="entry name" value="RICIN_B_LECTIN"/>
    <property type="match status" value="1"/>
</dbReference>
<evidence type="ECO:0000313" key="2">
    <source>
        <dbReference type="EMBL" id="NYF52315.1"/>
    </source>
</evidence>
<evidence type="ECO:0000313" key="3">
    <source>
        <dbReference type="Proteomes" id="UP000534186"/>
    </source>
</evidence>
<dbReference type="AlphaFoldDB" id="A0A7Y9NMX4"/>
<dbReference type="SUPFAM" id="SSF50998">
    <property type="entry name" value="Quinoprotein alcohol dehydrogenase-like"/>
    <property type="match status" value="1"/>
</dbReference>
<dbReference type="Gene3D" id="2.140.10.10">
    <property type="entry name" value="Quinoprotein alcohol dehydrogenase-like superfamily"/>
    <property type="match status" value="1"/>
</dbReference>
<reference evidence="2 3" key="1">
    <citation type="submission" date="2020-07" db="EMBL/GenBank/DDBJ databases">
        <title>Genomic Encyclopedia of Type Strains, Phase IV (KMG-V): Genome sequencing to study the core and pangenomes of soil and plant-associated prokaryotes.</title>
        <authorList>
            <person name="Whitman W."/>
        </authorList>
    </citation>
    <scope>NUCLEOTIDE SEQUENCE [LARGE SCALE GENOMIC DNA]</scope>
    <source>
        <strain evidence="2 3">M8UP30</strain>
    </source>
</reference>
<dbReference type="InterPro" id="IPR011047">
    <property type="entry name" value="Quinoprotein_ADH-like_sf"/>
</dbReference>
<feature type="domain" description="Ricin B lectin" evidence="1">
    <location>
        <begin position="595"/>
        <end position="676"/>
    </location>
</feature>
<dbReference type="CDD" id="cd00161">
    <property type="entry name" value="beta-trefoil_Ricin-like"/>
    <property type="match status" value="1"/>
</dbReference>
<dbReference type="EMBL" id="JACCCV010000002">
    <property type="protein sequence ID" value="NYF52315.1"/>
    <property type="molecule type" value="Genomic_DNA"/>
</dbReference>
<dbReference type="InterPro" id="IPR035992">
    <property type="entry name" value="Ricin_B-like_lectins"/>
</dbReference>
<dbReference type="SUPFAM" id="SSF50370">
    <property type="entry name" value="Ricin B-like lectins"/>
    <property type="match status" value="1"/>
</dbReference>
<organism evidence="2 3">
    <name type="scientific">Tunturiibacter lichenicola</name>
    <dbReference type="NCBI Taxonomy" id="2051959"/>
    <lineage>
        <taxon>Bacteria</taxon>
        <taxon>Pseudomonadati</taxon>
        <taxon>Acidobacteriota</taxon>
        <taxon>Terriglobia</taxon>
        <taxon>Terriglobales</taxon>
        <taxon>Acidobacteriaceae</taxon>
        <taxon>Tunturiibacter</taxon>
    </lineage>
</organism>
<proteinExistence type="predicted"/>
<dbReference type="InterPro" id="IPR000772">
    <property type="entry name" value="Ricin_B_lectin"/>
</dbReference>
<protein>
    <recommendedName>
        <fullName evidence="1">Ricin B lectin domain-containing protein</fullName>
    </recommendedName>
</protein>
<dbReference type="Gene3D" id="2.80.10.50">
    <property type="match status" value="1"/>
</dbReference>
<evidence type="ECO:0000259" key="1">
    <source>
        <dbReference type="Pfam" id="PF14200"/>
    </source>
</evidence>
<dbReference type="Pfam" id="PF14200">
    <property type="entry name" value="RicinB_lectin_2"/>
    <property type="match status" value="1"/>
</dbReference>